<dbReference type="AlphaFoldDB" id="A0A1W0A716"/>
<comment type="caution">
    <text evidence="3">The sequence shown here is derived from an EMBL/GenBank/DDBJ whole genome shotgun (WGS) entry which is preliminary data.</text>
</comment>
<keyword evidence="2" id="KW-0732">Signal</keyword>
<evidence type="ECO:0000256" key="1">
    <source>
        <dbReference type="SAM" id="MobiDB-lite"/>
    </source>
</evidence>
<feature type="compositionally biased region" description="Low complexity" evidence="1">
    <location>
        <begin position="125"/>
        <end position="166"/>
    </location>
</feature>
<evidence type="ECO:0000313" key="4">
    <source>
        <dbReference type="Proteomes" id="UP000243217"/>
    </source>
</evidence>
<feature type="region of interest" description="Disordered" evidence="1">
    <location>
        <begin position="255"/>
        <end position="305"/>
    </location>
</feature>
<keyword evidence="4" id="KW-1185">Reference proteome</keyword>
<evidence type="ECO:0000313" key="3">
    <source>
        <dbReference type="EMBL" id="OQS06008.1"/>
    </source>
</evidence>
<feature type="compositionally biased region" description="Low complexity" evidence="1">
    <location>
        <begin position="257"/>
        <end position="305"/>
    </location>
</feature>
<feature type="region of interest" description="Disordered" evidence="1">
    <location>
        <begin position="125"/>
        <end position="170"/>
    </location>
</feature>
<sequence length="703" mass="72997">MKTAIILAAAAASAFAADCSVANFSGLINVATDPTGPFATCSKDVGAPLADLLNPNWIPKDGPSVVAFSKSDNCKKFFKTVTDYMGTINPPCTLHQAGKDIPTNVAAKLSFDQVVADWTAFYGPTKAPTGAPTNTPTGGPTGTPTNAPTGGPTGTPTSVPTGKPTDAPAPAPAGPCIQVSVVGDATYCISGPVCSGSGLLPAGTKCPKKGDAAVQDCHKYLRSASNGKCIAPVDGVCQKIPSGAFGCVFPTEPAPTPAGSTPAPGPTPAGTTPAPASSTAKPATTAPATTAPSTDKPTTAAPTTAAPTKALLDIGVSDVTDLLNGNWQPTDAQIQAELKSDNCAKFFDGVAKAMDKINPPCWIRDGGKSMSSKDIAALTYDNLVYFWTAYNAPHTDKPVKPNHNNTNSTHEPMMKTNKPTDAMKPVLDSTCIQVSVVDDATFCIPGPICSGSGLLPAGTKCPKKGDAAVQDCLDYLPSASNGKCVAPMDSVCQKIPSGAFGCVLFGDVVKAMDSIERPWWITNDAEPASSRDVANLPAKYYVSLMTTFSSSIIAVTPWRNKLNQCPKHNYFSFNTTNLTNTTITMITSFNVTNSTNVPISTNKTTEIVKTILELERFLIHFISFKKTILESTYGDATYCIRGPICSGSGSLPAGIKCPKKGDIAVQDCHDYLPSALNGKCVAPIDSVCQKLPSGAFGCVWVKA</sequence>
<accession>A0A1W0A716</accession>
<feature type="chain" id="PRO_5013026218" evidence="2">
    <location>
        <begin position="17"/>
        <end position="703"/>
    </location>
</feature>
<protein>
    <submittedName>
        <fullName evidence="3">Mucin</fullName>
    </submittedName>
</protein>
<proteinExistence type="predicted"/>
<dbReference type="Proteomes" id="UP000243217">
    <property type="component" value="Unassembled WGS sequence"/>
</dbReference>
<organism evidence="3 4">
    <name type="scientific">Thraustotheca clavata</name>
    <dbReference type="NCBI Taxonomy" id="74557"/>
    <lineage>
        <taxon>Eukaryota</taxon>
        <taxon>Sar</taxon>
        <taxon>Stramenopiles</taxon>
        <taxon>Oomycota</taxon>
        <taxon>Saprolegniomycetes</taxon>
        <taxon>Saprolegniales</taxon>
        <taxon>Achlyaceae</taxon>
        <taxon>Thraustotheca</taxon>
    </lineage>
</organism>
<feature type="signal peptide" evidence="2">
    <location>
        <begin position="1"/>
        <end position="16"/>
    </location>
</feature>
<feature type="region of interest" description="Disordered" evidence="1">
    <location>
        <begin position="397"/>
        <end position="417"/>
    </location>
</feature>
<reference evidence="3 4" key="1">
    <citation type="journal article" date="2014" name="Genome Biol. Evol.">
        <title>The secreted proteins of Achlya hypogyna and Thraustotheca clavata identify the ancestral oomycete secretome and reveal gene acquisitions by horizontal gene transfer.</title>
        <authorList>
            <person name="Misner I."/>
            <person name="Blouin N."/>
            <person name="Leonard G."/>
            <person name="Richards T.A."/>
            <person name="Lane C.E."/>
        </authorList>
    </citation>
    <scope>NUCLEOTIDE SEQUENCE [LARGE SCALE GENOMIC DNA]</scope>
    <source>
        <strain evidence="3 4">ATCC 34112</strain>
    </source>
</reference>
<name>A0A1W0A716_9STRA</name>
<evidence type="ECO:0000256" key="2">
    <source>
        <dbReference type="SAM" id="SignalP"/>
    </source>
</evidence>
<gene>
    <name evidence="3" type="ORF">THRCLA_20468</name>
</gene>
<dbReference type="EMBL" id="JNBS01000388">
    <property type="protein sequence ID" value="OQS06008.1"/>
    <property type="molecule type" value="Genomic_DNA"/>
</dbReference>